<evidence type="ECO:0000259" key="1">
    <source>
        <dbReference type="PROSITE" id="PS51186"/>
    </source>
</evidence>
<keyword evidence="3" id="KW-1185">Reference proteome</keyword>
<name>A0ABQ5XG74_9GAMM</name>
<reference evidence="3" key="1">
    <citation type="journal article" date="2019" name="Int. J. Syst. Evol. Microbiol.">
        <title>The Global Catalogue of Microorganisms (GCM) 10K type strain sequencing project: providing services to taxonomists for standard genome sequencing and annotation.</title>
        <authorList>
            <consortium name="The Broad Institute Genomics Platform"/>
            <consortium name="The Broad Institute Genome Sequencing Center for Infectious Disease"/>
            <person name="Wu L."/>
            <person name="Ma J."/>
        </authorList>
    </citation>
    <scope>NUCLEOTIDE SEQUENCE [LARGE SCALE GENOMIC DNA]</scope>
    <source>
        <strain evidence="3">NBRC 111981</strain>
    </source>
</reference>
<dbReference type="Gene3D" id="3.40.630.30">
    <property type="match status" value="1"/>
</dbReference>
<dbReference type="InterPro" id="IPR016181">
    <property type="entry name" value="Acyl_CoA_acyltransferase"/>
</dbReference>
<dbReference type="SUPFAM" id="SSF55729">
    <property type="entry name" value="Acyl-CoA N-acyltransferases (Nat)"/>
    <property type="match status" value="1"/>
</dbReference>
<proteinExistence type="predicted"/>
<dbReference type="Pfam" id="PF00583">
    <property type="entry name" value="Acetyltransf_1"/>
    <property type="match status" value="1"/>
</dbReference>
<protein>
    <recommendedName>
        <fullName evidence="1">N-acetyltransferase domain-containing protein</fullName>
    </recommendedName>
</protein>
<dbReference type="PROSITE" id="PS51186">
    <property type="entry name" value="GNAT"/>
    <property type="match status" value="1"/>
</dbReference>
<feature type="domain" description="N-acetyltransferase" evidence="1">
    <location>
        <begin position="12"/>
        <end position="159"/>
    </location>
</feature>
<organism evidence="2 3">
    <name type="scientific">Dyella flagellata</name>
    <dbReference type="NCBI Taxonomy" id="1867833"/>
    <lineage>
        <taxon>Bacteria</taxon>
        <taxon>Pseudomonadati</taxon>
        <taxon>Pseudomonadota</taxon>
        <taxon>Gammaproteobacteria</taxon>
        <taxon>Lysobacterales</taxon>
        <taxon>Rhodanobacteraceae</taxon>
        <taxon>Dyella</taxon>
    </lineage>
</organism>
<evidence type="ECO:0000313" key="2">
    <source>
        <dbReference type="EMBL" id="GLQ90700.1"/>
    </source>
</evidence>
<dbReference type="Proteomes" id="UP001156627">
    <property type="component" value="Unassembled WGS sequence"/>
</dbReference>
<dbReference type="InterPro" id="IPR000182">
    <property type="entry name" value="GNAT_dom"/>
</dbReference>
<dbReference type="CDD" id="cd04301">
    <property type="entry name" value="NAT_SF"/>
    <property type="match status" value="1"/>
</dbReference>
<accession>A0ABQ5XG74</accession>
<dbReference type="EMBL" id="BSOA01000050">
    <property type="protein sequence ID" value="GLQ90700.1"/>
    <property type="molecule type" value="Genomic_DNA"/>
</dbReference>
<sequence>MTSITPPYQVQWVFGHLTEALRRQIVAFWLQEGALPNPDEAWRRSFEVACVLQAKETGEIAGICTVAIALDDQARSYGFVRIFVRPRDRRMGLNVQLMERMIAGFMAFAREPGAPQRLLATVENRKLERRGAQRILTQLGFAHVGVAPNGEWIMQRTLVA</sequence>
<evidence type="ECO:0000313" key="3">
    <source>
        <dbReference type="Proteomes" id="UP001156627"/>
    </source>
</evidence>
<dbReference type="RefSeq" id="WP_284334118.1">
    <property type="nucleotide sequence ID" value="NZ_BSOA01000050.1"/>
</dbReference>
<comment type="caution">
    <text evidence="2">The sequence shown here is derived from an EMBL/GenBank/DDBJ whole genome shotgun (WGS) entry which is preliminary data.</text>
</comment>
<gene>
    <name evidence="2" type="ORF">GCM10007898_42760</name>
</gene>